<dbReference type="Pfam" id="PF01022">
    <property type="entry name" value="HTH_5"/>
    <property type="match status" value="1"/>
</dbReference>
<keyword evidence="2" id="KW-0238">DNA-binding</keyword>
<accession>A0A0A1VY06</accession>
<evidence type="ECO:0000256" key="1">
    <source>
        <dbReference type="ARBA" id="ARBA00023015"/>
    </source>
</evidence>
<dbReference type="EMBL" id="BBPA01000053">
    <property type="protein sequence ID" value="GAL94171.1"/>
    <property type="molecule type" value="Genomic_DNA"/>
</dbReference>
<reference evidence="6" key="1">
    <citation type="journal article" date="2015" name="Genome">
        <title>Whole Genome Sequence of the Non-Microcystin-Producing Microcystis aeruginosa Strain NIES-44.</title>
        <authorList>
            <person name="Okano K."/>
            <person name="Miyata N."/>
            <person name="Ozaki Y."/>
        </authorList>
    </citation>
    <scope>NUCLEOTIDE SEQUENCE [LARGE SCALE GENOMIC DNA]</scope>
    <source>
        <strain evidence="6">NIES-44</strain>
    </source>
</reference>
<dbReference type="Proteomes" id="UP000030321">
    <property type="component" value="Unassembled WGS sequence"/>
</dbReference>
<dbReference type="CDD" id="cd00090">
    <property type="entry name" value="HTH_ARSR"/>
    <property type="match status" value="1"/>
</dbReference>
<dbReference type="InterPro" id="IPR001845">
    <property type="entry name" value="HTH_ArsR_DNA-bd_dom"/>
</dbReference>
<keyword evidence="3" id="KW-0804">Transcription</keyword>
<evidence type="ECO:0000313" key="5">
    <source>
        <dbReference type="EMBL" id="GAL94171.1"/>
    </source>
</evidence>
<evidence type="ECO:0000259" key="4">
    <source>
        <dbReference type="PROSITE" id="PS50987"/>
    </source>
</evidence>
<dbReference type="SMART" id="SM00418">
    <property type="entry name" value="HTH_ARSR"/>
    <property type="match status" value="1"/>
</dbReference>
<evidence type="ECO:0000256" key="2">
    <source>
        <dbReference type="ARBA" id="ARBA00023125"/>
    </source>
</evidence>
<evidence type="ECO:0000256" key="3">
    <source>
        <dbReference type="ARBA" id="ARBA00023163"/>
    </source>
</evidence>
<feature type="domain" description="HTH arsR-type" evidence="4">
    <location>
        <begin position="9"/>
        <end position="103"/>
    </location>
</feature>
<organism evidence="5 6">
    <name type="scientific">Microcystis aeruginosa NIES-44</name>
    <dbReference type="NCBI Taxonomy" id="449439"/>
    <lineage>
        <taxon>Bacteria</taxon>
        <taxon>Bacillati</taxon>
        <taxon>Cyanobacteriota</taxon>
        <taxon>Cyanophyceae</taxon>
        <taxon>Oscillatoriophycideae</taxon>
        <taxon>Chroococcales</taxon>
        <taxon>Microcystaceae</taxon>
        <taxon>Microcystis</taxon>
    </lineage>
</organism>
<dbReference type="PROSITE" id="PS50987">
    <property type="entry name" value="HTH_ARSR_2"/>
    <property type="match status" value="1"/>
</dbReference>
<protein>
    <submittedName>
        <fullName evidence="5">Transcriptional regulator</fullName>
    </submittedName>
</protein>
<dbReference type="InterPro" id="IPR011991">
    <property type="entry name" value="ArsR-like_HTH"/>
</dbReference>
<dbReference type="PANTHER" id="PTHR43132:SF9">
    <property type="entry name" value="ARSR FAMILY TRANSCRIPTIONAL REGULATORY PROTEIN"/>
    <property type="match status" value="1"/>
</dbReference>
<dbReference type="AlphaFoldDB" id="A0A0A1VY06"/>
<dbReference type="InterPro" id="IPR036390">
    <property type="entry name" value="WH_DNA-bd_sf"/>
</dbReference>
<dbReference type="Gene3D" id="1.10.10.10">
    <property type="entry name" value="Winged helix-like DNA-binding domain superfamily/Winged helix DNA-binding domain"/>
    <property type="match status" value="1"/>
</dbReference>
<dbReference type="InterPro" id="IPR036388">
    <property type="entry name" value="WH-like_DNA-bd_sf"/>
</dbReference>
<dbReference type="RefSeq" id="WP_002784230.1">
    <property type="nucleotide sequence ID" value="NZ_BBPA01000053.1"/>
</dbReference>
<keyword evidence="1" id="KW-0805">Transcription regulation</keyword>
<comment type="caution">
    <text evidence="5">The sequence shown here is derived from an EMBL/GenBank/DDBJ whole genome shotgun (WGS) entry which is preliminary data.</text>
</comment>
<dbReference type="InterPro" id="IPR051011">
    <property type="entry name" value="Metal_resp_trans_reg"/>
</dbReference>
<dbReference type="SUPFAM" id="SSF46785">
    <property type="entry name" value="Winged helix' DNA-binding domain"/>
    <property type="match status" value="1"/>
</dbReference>
<dbReference type="GO" id="GO:0003700">
    <property type="term" value="F:DNA-binding transcription factor activity"/>
    <property type="evidence" value="ECO:0007669"/>
    <property type="project" value="InterPro"/>
</dbReference>
<gene>
    <name evidence="5" type="ORF">N44_02751</name>
</gene>
<dbReference type="NCBIfam" id="NF033788">
    <property type="entry name" value="HTH_metalloreg"/>
    <property type="match status" value="1"/>
</dbReference>
<name>A0A0A1VY06_MICAE</name>
<evidence type="ECO:0000313" key="6">
    <source>
        <dbReference type="Proteomes" id="UP000030321"/>
    </source>
</evidence>
<dbReference type="PRINTS" id="PR00778">
    <property type="entry name" value="HTHARSR"/>
</dbReference>
<dbReference type="GO" id="GO:0003677">
    <property type="term" value="F:DNA binding"/>
    <property type="evidence" value="ECO:0007669"/>
    <property type="project" value="UniProtKB-KW"/>
</dbReference>
<dbReference type="PANTHER" id="PTHR43132">
    <property type="entry name" value="ARSENICAL RESISTANCE OPERON REPRESSOR ARSR-RELATED"/>
    <property type="match status" value="1"/>
</dbReference>
<proteinExistence type="predicted"/>
<sequence>MLDSFSPQTSSLVLASVADYFKVLSEVSRLQILSCLQLGAMNGKEIAEATGLGQANLSKHLKALTQAGIISRQPQGVSVYYQITDPVIYDLCQVVCDRISQQMRQRAREFESLPAFHLPK</sequence>